<protein>
    <submittedName>
        <fullName evidence="2">Uncharacterized protein</fullName>
    </submittedName>
</protein>
<feature type="region of interest" description="Disordered" evidence="1">
    <location>
        <begin position="22"/>
        <end position="63"/>
    </location>
</feature>
<reference evidence="2 3" key="1">
    <citation type="submission" date="2024-08" db="EMBL/GenBank/DDBJ databases">
        <title>Insights into the chromosomal genome structure of Flemingia macrophylla.</title>
        <authorList>
            <person name="Ding Y."/>
            <person name="Zhao Y."/>
            <person name="Bi W."/>
            <person name="Wu M."/>
            <person name="Zhao G."/>
            <person name="Gong Y."/>
            <person name="Li W."/>
            <person name="Zhang P."/>
        </authorList>
    </citation>
    <scope>NUCLEOTIDE SEQUENCE [LARGE SCALE GENOMIC DNA]</scope>
    <source>
        <strain evidence="2">DYQJB</strain>
        <tissue evidence="2">Leaf</tissue>
    </source>
</reference>
<gene>
    <name evidence="2" type="ORF">Fmac_031060</name>
</gene>
<evidence type="ECO:0000313" key="3">
    <source>
        <dbReference type="Proteomes" id="UP001603857"/>
    </source>
</evidence>
<organism evidence="2 3">
    <name type="scientific">Flemingia macrophylla</name>
    <dbReference type="NCBI Taxonomy" id="520843"/>
    <lineage>
        <taxon>Eukaryota</taxon>
        <taxon>Viridiplantae</taxon>
        <taxon>Streptophyta</taxon>
        <taxon>Embryophyta</taxon>
        <taxon>Tracheophyta</taxon>
        <taxon>Spermatophyta</taxon>
        <taxon>Magnoliopsida</taxon>
        <taxon>eudicotyledons</taxon>
        <taxon>Gunneridae</taxon>
        <taxon>Pentapetalae</taxon>
        <taxon>rosids</taxon>
        <taxon>fabids</taxon>
        <taxon>Fabales</taxon>
        <taxon>Fabaceae</taxon>
        <taxon>Papilionoideae</taxon>
        <taxon>50 kb inversion clade</taxon>
        <taxon>NPAAA clade</taxon>
        <taxon>indigoferoid/millettioid clade</taxon>
        <taxon>Phaseoleae</taxon>
        <taxon>Flemingia</taxon>
    </lineage>
</organism>
<evidence type="ECO:0000256" key="1">
    <source>
        <dbReference type="SAM" id="MobiDB-lite"/>
    </source>
</evidence>
<keyword evidence="3" id="KW-1185">Reference proteome</keyword>
<accession>A0ABD1L0Z6</accession>
<sequence>MIWLGQVGPIFIVGKEDKGKGKTLKRILERQNGKVSRNALKRRDSRKSEPFPSFPLASPKERN</sequence>
<name>A0ABD1L0Z6_9FABA</name>
<dbReference type="AlphaFoldDB" id="A0ABD1L0Z6"/>
<evidence type="ECO:0000313" key="2">
    <source>
        <dbReference type="EMBL" id="KAL2317184.1"/>
    </source>
</evidence>
<comment type="caution">
    <text evidence="2">The sequence shown here is derived from an EMBL/GenBank/DDBJ whole genome shotgun (WGS) entry which is preliminary data.</text>
</comment>
<proteinExistence type="predicted"/>
<feature type="compositionally biased region" description="Basic and acidic residues" evidence="1">
    <location>
        <begin position="22"/>
        <end position="32"/>
    </location>
</feature>
<dbReference type="EMBL" id="JBGMDY010000011">
    <property type="protein sequence ID" value="KAL2317184.1"/>
    <property type="molecule type" value="Genomic_DNA"/>
</dbReference>
<dbReference type="Proteomes" id="UP001603857">
    <property type="component" value="Unassembled WGS sequence"/>
</dbReference>